<dbReference type="Proteomes" id="UP000054516">
    <property type="component" value="Unassembled WGS sequence"/>
</dbReference>
<feature type="repeat" description="TPR" evidence="1">
    <location>
        <begin position="96"/>
        <end position="129"/>
    </location>
</feature>
<dbReference type="Gene3D" id="1.25.40.10">
    <property type="entry name" value="Tetratricopeptide repeat domain"/>
    <property type="match status" value="1"/>
</dbReference>
<dbReference type="SUPFAM" id="SSF48452">
    <property type="entry name" value="TPR-like"/>
    <property type="match status" value="1"/>
</dbReference>
<dbReference type="SMART" id="SM00028">
    <property type="entry name" value="TPR"/>
    <property type="match status" value="4"/>
</dbReference>
<protein>
    <submittedName>
        <fullName evidence="2">Putative tetratricopeptide repeat protein 28</fullName>
    </submittedName>
</protein>
<evidence type="ECO:0000256" key="1">
    <source>
        <dbReference type="PROSITE-ProRule" id="PRU00339"/>
    </source>
</evidence>
<dbReference type="InterPro" id="IPR036770">
    <property type="entry name" value="Ankyrin_rpt-contain_sf"/>
</dbReference>
<dbReference type="OrthoDB" id="423576at2759"/>
<dbReference type="Gene3D" id="1.25.40.20">
    <property type="entry name" value="Ankyrin repeat-containing domain"/>
    <property type="match status" value="1"/>
</dbReference>
<dbReference type="PROSITE" id="PS50005">
    <property type="entry name" value="TPR"/>
    <property type="match status" value="1"/>
</dbReference>
<dbReference type="AlphaFoldDB" id="A0A1W2TWE2"/>
<gene>
    <name evidence="2" type="ORF">SAMD00023353_9900080</name>
</gene>
<organism evidence="2">
    <name type="scientific">Rosellinia necatrix</name>
    <name type="common">White root-rot fungus</name>
    <dbReference type="NCBI Taxonomy" id="77044"/>
    <lineage>
        <taxon>Eukaryota</taxon>
        <taxon>Fungi</taxon>
        <taxon>Dikarya</taxon>
        <taxon>Ascomycota</taxon>
        <taxon>Pezizomycotina</taxon>
        <taxon>Sordariomycetes</taxon>
        <taxon>Xylariomycetidae</taxon>
        <taxon>Xylariales</taxon>
        <taxon>Xylariaceae</taxon>
        <taxon>Rosellinia</taxon>
    </lineage>
</organism>
<name>A0A1W2TWE2_ROSNE</name>
<accession>A0A1W2TWE2</accession>
<evidence type="ECO:0000313" key="3">
    <source>
        <dbReference type="Proteomes" id="UP000054516"/>
    </source>
</evidence>
<dbReference type="EMBL" id="DF977544">
    <property type="protein sequence ID" value="GAP92998.1"/>
    <property type="molecule type" value="Genomic_DNA"/>
</dbReference>
<dbReference type="SUPFAM" id="SSF48403">
    <property type="entry name" value="Ankyrin repeat"/>
    <property type="match status" value="1"/>
</dbReference>
<sequence length="607" mass="69296">MCATFFLFDSQRGFQSIASALGPVAGREYYQERDPGATTPAMLAVVIEAFRSWEQFYQKGLSHTREGELEEALLSHRSALSICDGTRFLQETRYRYMVLAELGYAYRMLGRYLKASECLEEMVQNMPHNNEHLKATGELAVVYRQLGKLHDSKRACEEQYETARHLGSELEMSRAIGNLGMVNYQLFLLHHRQEDLDIAIDQLDERVDRCQRLRKAATSLEESSARAAEIQSAVAREAIAFARLSLCHTARGDIDKAIDTVLECQRLSLQSGDPNGYTPVAALSKEPSEEHRGYIREMIDAGADLTARDESGYSALDYAVYNGDKLTQNLLMDAFRRGLSLEEVEEHRMESVLRKGYRELFQDKLRPVLLQPDKQFSIKQLRQVYAKILAIDWEKAAQFDTFKYVRYTDFLRFGKLPKSNDNLTRRIEDDPGADDYIIFISYTWAKKRGGQFSPDDPQNTKYHTMTRAVESFLQTHSTVDRRAVCIWIDWACIDQIDRAAQARGVAALPMCIAQCNAMISIVDHHYYDRAWCCVEVVTIRALQRSYDAHRWFEYEKHVGGGKGVLRDGRLLGKPLNVALAGVTLESDRPKLRFLERQAKLLDNAVGT</sequence>
<reference evidence="2" key="1">
    <citation type="submission" date="2016-03" db="EMBL/GenBank/DDBJ databases">
        <title>Draft genome sequence of Rosellinia necatrix.</title>
        <authorList>
            <person name="Kanematsu S."/>
        </authorList>
    </citation>
    <scope>NUCLEOTIDE SEQUENCE [LARGE SCALE GENOMIC DNA]</scope>
    <source>
        <strain evidence="2">W97</strain>
    </source>
</reference>
<dbReference type="InterPro" id="IPR011990">
    <property type="entry name" value="TPR-like_helical_dom_sf"/>
</dbReference>
<keyword evidence="3" id="KW-1185">Reference proteome</keyword>
<keyword evidence="1" id="KW-0802">TPR repeat</keyword>
<dbReference type="InterPro" id="IPR019734">
    <property type="entry name" value="TPR_rpt"/>
</dbReference>
<dbReference type="OMA" id="GWCAVEA"/>
<proteinExistence type="predicted"/>
<evidence type="ECO:0000313" key="2">
    <source>
        <dbReference type="EMBL" id="GAP92998.1"/>
    </source>
</evidence>